<evidence type="ECO:0000313" key="9">
    <source>
        <dbReference type="Proteomes" id="UP001057481"/>
    </source>
</evidence>
<feature type="transmembrane region" description="Helical" evidence="7">
    <location>
        <begin position="116"/>
        <end position="133"/>
    </location>
</feature>
<dbReference type="Proteomes" id="UP001057481">
    <property type="component" value="Unassembled WGS sequence"/>
</dbReference>
<evidence type="ECO:0000256" key="1">
    <source>
        <dbReference type="ARBA" id="ARBA00007150"/>
    </source>
</evidence>
<comment type="similarity">
    <text evidence="1 7">Belongs to the Lgt family.</text>
</comment>
<feature type="transmembrane region" description="Helical" evidence="7">
    <location>
        <begin position="177"/>
        <end position="195"/>
    </location>
</feature>
<comment type="caution">
    <text evidence="8">The sequence shown here is derived from an EMBL/GenBank/DDBJ whole genome shotgun (WGS) entry which is preliminary data.</text>
</comment>
<evidence type="ECO:0000256" key="4">
    <source>
        <dbReference type="ARBA" id="ARBA00022692"/>
    </source>
</evidence>
<keyword evidence="8" id="KW-0328">Glycosyltransferase</keyword>
<reference evidence="8" key="1">
    <citation type="submission" date="2021-04" db="EMBL/GenBank/DDBJ databases">
        <title>Taxonomic assessment of Weissella genus.</title>
        <authorList>
            <person name="Fanelli F."/>
            <person name="Chieffi D."/>
            <person name="Dell'Aquila A."/>
            <person name="Gyu-Sung C."/>
            <person name="Franz C.M.A.P."/>
            <person name="Fusco V."/>
        </authorList>
    </citation>
    <scope>NUCLEOTIDE SEQUENCE</scope>
    <source>
        <strain evidence="8">LMG 25373</strain>
    </source>
</reference>
<evidence type="ECO:0000313" key="8">
    <source>
        <dbReference type="EMBL" id="MCM2437836.1"/>
    </source>
</evidence>
<dbReference type="PROSITE" id="PS01311">
    <property type="entry name" value="LGT"/>
    <property type="match status" value="1"/>
</dbReference>
<dbReference type="PANTHER" id="PTHR30589">
    <property type="entry name" value="PROLIPOPROTEIN DIACYLGLYCERYL TRANSFERASE"/>
    <property type="match status" value="1"/>
</dbReference>
<feature type="transmembrane region" description="Helical" evidence="7">
    <location>
        <begin position="92"/>
        <end position="109"/>
    </location>
</feature>
<comment type="function">
    <text evidence="7">Catalyzes the transfer of the diacylglyceryl group from phosphatidylglycerol to the sulfhydryl group of the N-terminal cysteine of a prolipoprotein, the first step in the formation of mature lipoproteins.</text>
</comment>
<feature type="transmembrane region" description="Helical" evidence="7">
    <location>
        <begin position="238"/>
        <end position="256"/>
    </location>
</feature>
<keyword evidence="5 7" id="KW-1133">Transmembrane helix</keyword>
<protein>
    <recommendedName>
        <fullName evidence="7">Phosphatidylglycerol--prolipoprotein diacylglyceryl transferase</fullName>
        <ecNumber evidence="7">2.5.1.145</ecNumber>
    </recommendedName>
</protein>
<evidence type="ECO:0000256" key="5">
    <source>
        <dbReference type="ARBA" id="ARBA00022989"/>
    </source>
</evidence>
<evidence type="ECO:0000256" key="6">
    <source>
        <dbReference type="ARBA" id="ARBA00023136"/>
    </source>
</evidence>
<dbReference type="EMBL" id="JAGMVS010000069">
    <property type="protein sequence ID" value="MCM2437836.1"/>
    <property type="molecule type" value="Genomic_DNA"/>
</dbReference>
<feature type="transmembrane region" description="Helical" evidence="7">
    <location>
        <begin position="20"/>
        <end position="38"/>
    </location>
</feature>
<dbReference type="EC" id="2.5.1.145" evidence="7"/>
<accession>A0ABT0VJJ3</accession>
<evidence type="ECO:0000256" key="3">
    <source>
        <dbReference type="ARBA" id="ARBA00022679"/>
    </source>
</evidence>
<dbReference type="InterPro" id="IPR001640">
    <property type="entry name" value="Lgt"/>
</dbReference>
<comment type="catalytic activity">
    <reaction evidence="7">
        <text>L-cysteinyl-[prolipoprotein] + a 1,2-diacyl-sn-glycero-3-phospho-(1'-sn-glycerol) = an S-1,2-diacyl-sn-glyceryl-L-cysteinyl-[prolipoprotein] + sn-glycerol 1-phosphate + H(+)</text>
        <dbReference type="Rhea" id="RHEA:56712"/>
        <dbReference type="Rhea" id="RHEA-COMP:14679"/>
        <dbReference type="Rhea" id="RHEA-COMP:14680"/>
        <dbReference type="ChEBI" id="CHEBI:15378"/>
        <dbReference type="ChEBI" id="CHEBI:29950"/>
        <dbReference type="ChEBI" id="CHEBI:57685"/>
        <dbReference type="ChEBI" id="CHEBI:64716"/>
        <dbReference type="ChEBI" id="CHEBI:140658"/>
        <dbReference type="EC" id="2.5.1.145"/>
    </reaction>
</comment>
<comment type="pathway">
    <text evidence="7">Protein modification; lipoprotein biosynthesis (diacylglyceryl transfer).</text>
</comment>
<feature type="transmembrane region" description="Helical" evidence="7">
    <location>
        <begin position="50"/>
        <end position="72"/>
    </location>
</feature>
<proteinExistence type="inferred from homology"/>
<keyword evidence="6 7" id="KW-0472">Membrane</keyword>
<gene>
    <name evidence="7" type="primary">lgt</name>
    <name evidence="8" type="ORF">KAK10_07935</name>
</gene>
<organism evidence="8 9">
    <name type="scientific">Periweissella beninensis</name>
    <dbReference type="NCBI Taxonomy" id="504936"/>
    <lineage>
        <taxon>Bacteria</taxon>
        <taxon>Bacillati</taxon>
        <taxon>Bacillota</taxon>
        <taxon>Bacilli</taxon>
        <taxon>Lactobacillales</taxon>
        <taxon>Lactobacillaceae</taxon>
        <taxon>Periweissella</taxon>
    </lineage>
</organism>
<dbReference type="RefSeq" id="WP_205143808.1">
    <property type="nucleotide sequence ID" value="NZ_JAFBDN010000011.1"/>
</dbReference>
<evidence type="ECO:0000256" key="2">
    <source>
        <dbReference type="ARBA" id="ARBA00022475"/>
    </source>
</evidence>
<keyword evidence="9" id="KW-1185">Reference proteome</keyword>
<dbReference type="NCBIfam" id="TIGR00544">
    <property type="entry name" value="lgt"/>
    <property type="match status" value="1"/>
</dbReference>
<keyword evidence="2 7" id="KW-1003">Cell membrane</keyword>
<name>A0ABT0VJJ3_9LACO</name>
<dbReference type="HAMAP" id="MF_01147">
    <property type="entry name" value="Lgt"/>
    <property type="match status" value="1"/>
</dbReference>
<feature type="transmembrane region" description="Helical" evidence="7">
    <location>
        <begin position="207"/>
        <end position="226"/>
    </location>
</feature>
<dbReference type="PANTHER" id="PTHR30589:SF0">
    <property type="entry name" value="PHOSPHATIDYLGLYCEROL--PROLIPOPROTEIN DIACYLGLYCERYL TRANSFERASE"/>
    <property type="match status" value="1"/>
</dbReference>
<keyword evidence="4 7" id="KW-0812">Transmembrane</keyword>
<sequence>MDVLALNPIALKLGSIKVHWYGVIIASAVILAVFLASKEAKRRGLEVDDIYDAVLWAMPIALLTARAYYVIFEWTYYKNHLSQIPAIWDGGIAIYGGLLGGLAVIIILTRHKMINTWLFLDIITPTIILSQGIGRWGNFMNQEAYGKIVSHQFLVNLHLPDFIVQQMLIDGYYRMPTYLWESIWDVSGFIIIMLVRHQKHWFKQGEIFFLYVMWYAFGRFFIEGMRTDSLMIAGDIRVSQMLSVILFIGSLVWWFMRRKRQPQNRWYLDGHNILGNI</sequence>
<keyword evidence="3 7" id="KW-0808">Transferase</keyword>
<feature type="binding site" evidence="7">
    <location>
        <position position="135"/>
    </location>
    <ligand>
        <name>a 1,2-diacyl-sn-glycero-3-phospho-(1'-sn-glycerol)</name>
        <dbReference type="ChEBI" id="CHEBI:64716"/>
    </ligand>
</feature>
<dbReference type="Pfam" id="PF01790">
    <property type="entry name" value="LGT"/>
    <property type="match status" value="1"/>
</dbReference>
<evidence type="ECO:0000256" key="7">
    <source>
        <dbReference type="HAMAP-Rule" id="MF_01147"/>
    </source>
</evidence>
<dbReference type="GO" id="GO:0016757">
    <property type="term" value="F:glycosyltransferase activity"/>
    <property type="evidence" value="ECO:0007669"/>
    <property type="project" value="UniProtKB-KW"/>
</dbReference>
<comment type="subcellular location">
    <subcellularLocation>
        <location evidence="7">Cell membrane</location>
        <topology evidence="7">Multi-pass membrane protein</topology>
    </subcellularLocation>
</comment>